<dbReference type="Proteomes" id="UP000252147">
    <property type="component" value="Unassembled WGS sequence"/>
</dbReference>
<evidence type="ECO:0000256" key="1">
    <source>
        <dbReference type="ARBA" id="ARBA00022729"/>
    </source>
</evidence>
<dbReference type="AlphaFoldDB" id="A0A368BQ61"/>
<dbReference type="SUPFAM" id="SSF52833">
    <property type="entry name" value="Thioredoxin-like"/>
    <property type="match status" value="1"/>
</dbReference>
<keyword evidence="2" id="KW-1015">Disulfide bond</keyword>
<evidence type="ECO:0000256" key="2">
    <source>
        <dbReference type="PIRNR" id="PIRNR001488"/>
    </source>
</evidence>
<evidence type="ECO:0000313" key="5">
    <source>
        <dbReference type="Proteomes" id="UP000252147"/>
    </source>
</evidence>
<dbReference type="PANTHER" id="PTHR35891:SF2">
    <property type="entry name" value="THIOL:DISULFIDE INTERCHANGE PROTEIN DSBA"/>
    <property type="match status" value="1"/>
</dbReference>
<dbReference type="PANTHER" id="PTHR35891">
    <property type="entry name" value="THIOL:DISULFIDE INTERCHANGE PROTEIN DSBA"/>
    <property type="match status" value="1"/>
</dbReference>
<accession>A0A368BQ61</accession>
<protein>
    <recommendedName>
        <fullName evidence="2">Thiol:disulfide interchange protein</fullName>
    </recommendedName>
</protein>
<proteinExistence type="inferred from homology"/>
<keyword evidence="2" id="KW-0574">Periplasm</keyword>
<dbReference type="InterPro" id="IPR036249">
    <property type="entry name" value="Thioredoxin-like_sf"/>
</dbReference>
<comment type="caution">
    <text evidence="4">The sequence shown here is derived from an EMBL/GenBank/DDBJ whole genome shotgun (WGS) entry which is preliminary data.</text>
</comment>
<reference evidence="4 5" key="1">
    <citation type="journal article" date="2018" name="Microbiome">
        <title>Fine metagenomic profile of the Mediterranean stratified and mixed water columns revealed by assembly and recruitment.</title>
        <authorList>
            <person name="Haro-Moreno J.M."/>
            <person name="Lopez-Perez M."/>
            <person name="De La Torre J.R."/>
            <person name="Picazo A."/>
            <person name="Camacho A."/>
            <person name="Rodriguez-Valera F."/>
        </authorList>
    </citation>
    <scope>NUCLEOTIDE SEQUENCE [LARGE SCALE GENOMIC DNA]</scope>
    <source>
        <strain evidence="4">MED-G83</strain>
    </source>
</reference>
<dbReference type="Gene3D" id="3.40.30.10">
    <property type="entry name" value="Glutaredoxin"/>
    <property type="match status" value="1"/>
</dbReference>
<organism evidence="4 5">
    <name type="scientific">SAR86 cluster bacterium</name>
    <dbReference type="NCBI Taxonomy" id="2030880"/>
    <lineage>
        <taxon>Bacteria</taxon>
        <taxon>Pseudomonadati</taxon>
        <taxon>Pseudomonadota</taxon>
        <taxon>Gammaproteobacteria</taxon>
        <taxon>SAR86 cluster</taxon>
    </lineage>
</organism>
<sequence>MIRSLFLLFFISFIAAEPREGIDYVLIPEGLIKENGVTEVFWYGCPACFAYEEVLDEIREIRPNVKIDLIPLWDEPTAKTYYTIKSLGLEEEAHRKVFEDWQLQRKTFRNEKDIRSFAKRHGYDEESFAKTFNSFGVQVKARNAINTPRKFVNSGVEFSGTPTTIVNKIYLVNRQRDRTKEIETILFLLDK</sequence>
<evidence type="ECO:0000256" key="3">
    <source>
        <dbReference type="PIRSR" id="PIRSR001488-1"/>
    </source>
</evidence>
<dbReference type="EMBL" id="QOPD01000001">
    <property type="protein sequence ID" value="RCL39225.1"/>
    <property type="molecule type" value="Genomic_DNA"/>
</dbReference>
<dbReference type="PIRSF" id="PIRSF001488">
    <property type="entry name" value="Tdi_protein"/>
    <property type="match status" value="1"/>
</dbReference>
<dbReference type="InterPro" id="IPR050824">
    <property type="entry name" value="Thiol_disulfide_DsbA"/>
</dbReference>
<comment type="subcellular location">
    <subcellularLocation>
        <location evidence="2">Periplasm</location>
    </subcellularLocation>
</comment>
<evidence type="ECO:0000313" key="4">
    <source>
        <dbReference type="EMBL" id="RCL39225.1"/>
    </source>
</evidence>
<keyword evidence="1" id="KW-0732">Signal</keyword>
<name>A0A368BQ61_9GAMM</name>
<dbReference type="InterPro" id="IPR023205">
    <property type="entry name" value="DsbA/DsbL"/>
</dbReference>
<comment type="similarity">
    <text evidence="2">Belongs to the thioredoxin family.</text>
</comment>
<gene>
    <name evidence="4" type="ORF">DBW97_00425</name>
</gene>
<dbReference type="GO" id="GO:0042597">
    <property type="term" value="C:periplasmic space"/>
    <property type="evidence" value="ECO:0007669"/>
    <property type="project" value="UniProtKB-SubCell"/>
</dbReference>
<feature type="disulfide bond" description="Redox-active" evidence="3">
    <location>
        <begin position="45"/>
        <end position="48"/>
    </location>
</feature>